<dbReference type="EMBL" id="CP032229">
    <property type="protein sequence ID" value="QBJ88919.1"/>
    <property type="molecule type" value="Genomic_DNA"/>
</dbReference>
<keyword evidence="1" id="KW-0732">Signal</keyword>
<dbReference type="GeneID" id="300097376"/>
<evidence type="ECO:0000256" key="1">
    <source>
        <dbReference type="SAM" id="SignalP"/>
    </source>
</evidence>
<evidence type="ECO:0000313" key="2">
    <source>
        <dbReference type="EMBL" id="QBJ88919.1"/>
    </source>
</evidence>
<evidence type="ECO:0008006" key="4">
    <source>
        <dbReference type="Google" id="ProtNLM"/>
    </source>
</evidence>
<accession>A0A4P6TNU9</accession>
<dbReference type="KEGG" id="sseo:D0Z67_00295"/>
<evidence type="ECO:0000313" key="3">
    <source>
        <dbReference type="Proteomes" id="UP000292547"/>
    </source>
</evidence>
<dbReference type="RefSeq" id="WP_031183361.1">
    <property type="nucleotide sequence ID" value="NZ_CP032229.1"/>
</dbReference>
<feature type="chain" id="PRO_5020756283" description="Peptidase inhibitor family I36 protein" evidence="1">
    <location>
        <begin position="29"/>
        <end position="148"/>
    </location>
</feature>
<gene>
    <name evidence="2" type="ORF">D0Z67_00295</name>
</gene>
<name>A0A4P6TNU9_STRSO</name>
<organism evidence="2 3">
    <name type="scientific">Streptomyces seoulensis</name>
    <dbReference type="NCBI Taxonomy" id="73044"/>
    <lineage>
        <taxon>Bacteria</taxon>
        <taxon>Bacillati</taxon>
        <taxon>Actinomycetota</taxon>
        <taxon>Actinomycetes</taxon>
        <taxon>Kitasatosporales</taxon>
        <taxon>Streptomycetaceae</taxon>
        <taxon>Streptomyces</taxon>
    </lineage>
</organism>
<feature type="signal peptide" evidence="1">
    <location>
        <begin position="1"/>
        <end position="28"/>
    </location>
</feature>
<sequence>MSVRKVLAVTVAAVALAGSQLLVGSAAAAGGVQGRIDGYLAAHPGERQLSADKVTMPGGTVTFAAAGTAAISCGSGHLCIQDGNGKRYDYYYCGYYDFYGIGDGYFNNSQSSGTVARFYNENGTERWSSRAPQSGTASWTPVWHIRPC</sequence>
<dbReference type="OrthoDB" id="3541237at2"/>
<protein>
    <recommendedName>
        <fullName evidence="4">Peptidase inhibitor family I36 protein</fullName>
    </recommendedName>
</protein>
<dbReference type="AlphaFoldDB" id="A0A4P6TNU9"/>
<proteinExistence type="predicted"/>
<reference evidence="2 3" key="1">
    <citation type="submission" date="2018-08" db="EMBL/GenBank/DDBJ databases">
        <title>The complete genome sequence of Streptomyces seoulensis, a pioneer strain for nickel superoxide dismutase discovery.</title>
        <authorList>
            <person name="Shin J."/>
            <person name="Lee J.-S."/>
            <person name="Lee E.-J."/>
            <person name="Youn H.-D."/>
        </authorList>
    </citation>
    <scope>NUCLEOTIDE SEQUENCE [LARGE SCALE GENOMIC DNA]</scope>
    <source>
        <strain evidence="2 3">KCTC 9819</strain>
    </source>
</reference>
<keyword evidence="3" id="KW-1185">Reference proteome</keyword>
<dbReference type="Proteomes" id="UP000292547">
    <property type="component" value="Chromosome"/>
</dbReference>